<dbReference type="GO" id="GO:0043565">
    <property type="term" value="F:sequence-specific DNA binding"/>
    <property type="evidence" value="ECO:0007669"/>
    <property type="project" value="InterPro"/>
</dbReference>
<accession>A0A1I0BQY5</accession>
<keyword evidence="3" id="KW-0804">Transcription</keyword>
<dbReference type="RefSeq" id="WP_090441272.1">
    <property type="nucleotide sequence ID" value="NZ_FOHU01000004.1"/>
</dbReference>
<evidence type="ECO:0000256" key="2">
    <source>
        <dbReference type="ARBA" id="ARBA00023125"/>
    </source>
</evidence>
<sequence length="160" mass="18532">MDILDRRILTHIQKDFPIDSRPYKEIGDKLGISEQEVMDRVKHLKETGIIRRIGGVFDSRKLGYHSTLCALQVAEENLQETADRINAIPGVTHNYIRDHQYNMWFTLIGPSEEYLEKTLQDIKRESPVEKMLNLPAVDFFKINVQFNLESSKKEAAETSI</sequence>
<dbReference type="InterPro" id="IPR053953">
    <property type="entry name" value="NirdL-like_HTH"/>
</dbReference>
<feature type="domain" description="HTH asnC-type" evidence="9">
    <location>
        <begin position="1"/>
        <end position="65"/>
    </location>
</feature>
<dbReference type="InterPro" id="IPR050684">
    <property type="entry name" value="HTH-Siroheme_Decarb"/>
</dbReference>
<comment type="catalytic activity">
    <reaction evidence="8">
        <text>siroheme + 2 H(+) = 12,18-didecarboxysiroheme + 2 CO2</text>
        <dbReference type="Rhea" id="RHEA:19093"/>
        <dbReference type="ChEBI" id="CHEBI:15378"/>
        <dbReference type="ChEBI" id="CHEBI:16526"/>
        <dbReference type="ChEBI" id="CHEBI:60052"/>
        <dbReference type="ChEBI" id="CHEBI:140497"/>
        <dbReference type="EC" id="4.1.1.111"/>
    </reaction>
</comment>
<dbReference type="EC" id="4.1.1.111" evidence="7"/>
<protein>
    <recommendedName>
        <fullName evidence="7">siroheme decarboxylase</fullName>
        <ecNumber evidence="7">4.1.1.111</ecNumber>
    </recommendedName>
</protein>
<dbReference type="Proteomes" id="UP000199568">
    <property type="component" value="Unassembled WGS sequence"/>
</dbReference>
<evidence type="ECO:0000256" key="8">
    <source>
        <dbReference type="ARBA" id="ARBA00048470"/>
    </source>
</evidence>
<name>A0A1I0BQY5_9FIRM</name>
<dbReference type="Gene3D" id="1.10.10.10">
    <property type="entry name" value="Winged helix-like DNA-binding domain superfamily/Winged helix DNA-binding domain"/>
    <property type="match status" value="1"/>
</dbReference>
<dbReference type="SUPFAM" id="SSF46785">
    <property type="entry name" value="Winged helix' DNA-binding domain"/>
    <property type="match status" value="1"/>
</dbReference>
<keyword evidence="2" id="KW-0238">DNA-binding</keyword>
<dbReference type="Gene3D" id="3.30.70.3460">
    <property type="match status" value="1"/>
</dbReference>
<evidence type="ECO:0000256" key="4">
    <source>
        <dbReference type="ARBA" id="ARBA00023239"/>
    </source>
</evidence>
<evidence type="ECO:0000313" key="10">
    <source>
        <dbReference type="EMBL" id="SET09053.1"/>
    </source>
</evidence>
<keyword evidence="1" id="KW-0805">Transcription regulation</keyword>
<dbReference type="PROSITE" id="PS50956">
    <property type="entry name" value="HTH_ASNC_2"/>
    <property type="match status" value="1"/>
</dbReference>
<evidence type="ECO:0000256" key="1">
    <source>
        <dbReference type="ARBA" id="ARBA00023015"/>
    </source>
</evidence>
<dbReference type="Pfam" id="PF22451">
    <property type="entry name" value="NirdL-like_HTH"/>
    <property type="match status" value="1"/>
</dbReference>
<dbReference type="EMBL" id="FOHU01000004">
    <property type="protein sequence ID" value="SET09053.1"/>
    <property type="molecule type" value="Genomic_DNA"/>
</dbReference>
<dbReference type="GO" id="GO:0016829">
    <property type="term" value="F:lyase activity"/>
    <property type="evidence" value="ECO:0007669"/>
    <property type="project" value="UniProtKB-KW"/>
</dbReference>
<reference evidence="10 11" key="1">
    <citation type="submission" date="2016-10" db="EMBL/GenBank/DDBJ databases">
        <authorList>
            <person name="de Groot N.N."/>
        </authorList>
    </citation>
    <scope>NUCLEOTIDE SEQUENCE [LARGE SCALE GENOMIC DNA]</scope>
    <source>
        <strain evidence="10 11">DSM 18979</strain>
    </source>
</reference>
<dbReference type="InterPro" id="IPR036390">
    <property type="entry name" value="WH_DNA-bd_sf"/>
</dbReference>
<proteinExistence type="inferred from homology"/>
<comment type="pathway">
    <text evidence="5">Porphyrin-containing compound metabolism.</text>
</comment>
<evidence type="ECO:0000256" key="3">
    <source>
        <dbReference type="ARBA" id="ARBA00023163"/>
    </source>
</evidence>
<evidence type="ECO:0000259" key="9">
    <source>
        <dbReference type="PROSITE" id="PS50956"/>
    </source>
</evidence>
<evidence type="ECO:0000256" key="5">
    <source>
        <dbReference type="ARBA" id="ARBA00023444"/>
    </source>
</evidence>
<keyword evidence="11" id="KW-1185">Reference proteome</keyword>
<gene>
    <name evidence="10" type="ORF">SAMN05660297_01371</name>
</gene>
<dbReference type="SMART" id="SM00344">
    <property type="entry name" value="HTH_ASNC"/>
    <property type="match status" value="1"/>
</dbReference>
<evidence type="ECO:0000256" key="6">
    <source>
        <dbReference type="ARBA" id="ARBA00023457"/>
    </source>
</evidence>
<dbReference type="OrthoDB" id="9806536at2"/>
<dbReference type="AlphaFoldDB" id="A0A1I0BQY5"/>
<dbReference type="PANTHER" id="PTHR43413:SF1">
    <property type="entry name" value="SIROHEME DECARBOXYLASE NIRL SUBUNIT"/>
    <property type="match status" value="1"/>
</dbReference>
<dbReference type="InterPro" id="IPR040523">
    <property type="entry name" value="AsnC_trans_reg2"/>
</dbReference>
<dbReference type="InterPro" id="IPR019885">
    <property type="entry name" value="Tscrpt_reg_HTH_AsnC-type_CS"/>
</dbReference>
<dbReference type="Pfam" id="PF17805">
    <property type="entry name" value="AsnC_trans_reg2"/>
    <property type="match status" value="1"/>
</dbReference>
<dbReference type="InterPro" id="IPR000485">
    <property type="entry name" value="AsnC-type_HTH_dom"/>
</dbReference>
<keyword evidence="4" id="KW-0456">Lyase</keyword>
<dbReference type="InterPro" id="IPR036388">
    <property type="entry name" value="WH-like_DNA-bd_sf"/>
</dbReference>
<evidence type="ECO:0000256" key="7">
    <source>
        <dbReference type="ARBA" id="ARBA00023471"/>
    </source>
</evidence>
<dbReference type="PROSITE" id="PS00519">
    <property type="entry name" value="HTH_ASNC_1"/>
    <property type="match status" value="1"/>
</dbReference>
<dbReference type="STRING" id="426128.SAMN05660297_01371"/>
<evidence type="ECO:0000313" key="11">
    <source>
        <dbReference type="Proteomes" id="UP000199568"/>
    </source>
</evidence>
<dbReference type="PANTHER" id="PTHR43413">
    <property type="entry name" value="TRANSCRIPTIONAL REGULATOR, ASNC FAMILY"/>
    <property type="match status" value="1"/>
</dbReference>
<dbReference type="InterPro" id="IPR019888">
    <property type="entry name" value="Tscrpt_reg_AsnC-like"/>
</dbReference>
<comment type="similarity">
    <text evidence="6">Belongs to the Ahb/Nir family.</text>
</comment>
<organism evidence="10 11">
    <name type="scientific">Natronincola peptidivorans</name>
    <dbReference type="NCBI Taxonomy" id="426128"/>
    <lineage>
        <taxon>Bacteria</taxon>
        <taxon>Bacillati</taxon>
        <taxon>Bacillota</taxon>
        <taxon>Clostridia</taxon>
        <taxon>Peptostreptococcales</taxon>
        <taxon>Natronincolaceae</taxon>
        <taxon>Natronincola</taxon>
    </lineage>
</organism>